<organism evidence="1 2">
    <name type="scientific">Pleurodeles waltl</name>
    <name type="common">Iberian ribbed newt</name>
    <dbReference type="NCBI Taxonomy" id="8319"/>
    <lineage>
        <taxon>Eukaryota</taxon>
        <taxon>Metazoa</taxon>
        <taxon>Chordata</taxon>
        <taxon>Craniata</taxon>
        <taxon>Vertebrata</taxon>
        <taxon>Euteleostomi</taxon>
        <taxon>Amphibia</taxon>
        <taxon>Batrachia</taxon>
        <taxon>Caudata</taxon>
        <taxon>Salamandroidea</taxon>
        <taxon>Salamandridae</taxon>
        <taxon>Pleurodelinae</taxon>
        <taxon>Pleurodeles</taxon>
    </lineage>
</organism>
<evidence type="ECO:0000313" key="2">
    <source>
        <dbReference type="Proteomes" id="UP001066276"/>
    </source>
</evidence>
<dbReference type="EMBL" id="JANPWB010000005">
    <property type="protein sequence ID" value="KAJ1186359.1"/>
    <property type="molecule type" value="Genomic_DNA"/>
</dbReference>
<keyword evidence="2" id="KW-1185">Reference proteome</keyword>
<comment type="caution">
    <text evidence="1">The sequence shown here is derived from an EMBL/GenBank/DDBJ whole genome shotgun (WGS) entry which is preliminary data.</text>
</comment>
<dbReference type="AlphaFoldDB" id="A0AAV7UD92"/>
<reference evidence="1" key="1">
    <citation type="journal article" date="2022" name="bioRxiv">
        <title>Sequencing and chromosome-scale assembly of the giantPleurodeles waltlgenome.</title>
        <authorList>
            <person name="Brown T."/>
            <person name="Elewa A."/>
            <person name="Iarovenko S."/>
            <person name="Subramanian E."/>
            <person name="Araus A.J."/>
            <person name="Petzold A."/>
            <person name="Susuki M."/>
            <person name="Suzuki K.-i.T."/>
            <person name="Hayashi T."/>
            <person name="Toyoda A."/>
            <person name="Oliveira C."/>
            <person name="Osipova E."/>
            <person name="Leigh N.D."/>
            <person name="Simon A."/>
            <person name="Yun M.H."/>
        </authorList>
    </citation>
    <scope>NUCLEOTIDE SEQUENCE</scope>
    <source>
        <strain evidence="1">20211129_DDA</strain>
        <tissue evidence="1">Liver</tissue>
    </source>
</reference>
<protein>
    <submittedName>
        <fullName evidence="1">Uncharacterized protein</fullName>
    </submittedName>
</protein>
<dbReference type="Proteomes" id="UP001066276">
    <property type="component" value="Chromosome 3_1"/>
</dbReference>
<evidence type="ECO:0000313" key="1">
    <source>
        <dbReference type="EMBL" id="KAJ1186359.1"/>
    </source>
</evidence>
<accession>A0AAV7UD92</accession>
<proteinExistence type="predicted"/>
<name>A0AAV7UD92_PLEWA</name>
<sequence length="73" mass="8261">MAVIQPLTEDNQSAVLDLPQRVTQLEDRAVDLQGRFRRSNSHVLGLLEGVQGVNLLTYLKAWFWTFTSTTDLS</sequence>
<gene>
    <name evidence="1" type="ORF">NDU88_003141</name>
</gene>